<evidence type="ECO:0000313" key="1">
    <source>
        <dbReference type="EMBL" id="MPN05304.1"/>
    </source>
</evidence>
<protein>
    <submittedName>
        <fullName evidence="1">Uncharacterized protein</fullName>
    </submittedName>
</protein>
<organism evidence="1">
    <name type="scientific">bioreactor metagenome</name>
    <dbReference type="NCBI Taxonomy" id="1076179"/>
    <lineage>
        <taxon>unclassified sequences</taxon>
        <taxon>metagenomes</taxon>
        <taxon>ecological metagenomes</taxon>
    </lineage>
</organism>
<sequence>MKTILKYKFGDIVYIKAYLAFDYELGQIVGFNNDKNVYTMIHFLDNGDPRSFYKWCFIKEEDIELFSKVTSIDNVYDKHGPFFDKDIELKDSEYQNIYTDEYFLAEKVTNGIISEKEYFEKIKRLGYIIVEKHKR</sequence>
<dbReference type="EMBL" id="VSSQ01051217">
    <property type="protein sequence ID" value="MPN05304.1"/>
    <property type="molecule type" value="Genomic_DNA"/>
</dbReference>
<comment type="caution">
    <text evidence="1">The sequence shown here is derived from an EMBL/GenBank/DDBJ whole genome shotgun (WGS) entry which is preliminary data.</text>
</comment>
<gene>
    <name evidence="1" type="ORF">SDC9_152554</name>
</gene>
<name>A0A645EY06_9ZZZZ</name>
<proteinExistence type="predicted"/>
<accession>A0A645EY06</accession>
<reference evidence="1" key="1">
    <citation type="submission" date="2019-08" db="EMBL/GenBank/DDBJ databases">
        <authorList>
            <person name="Kucharzyk K."/>
            <person name="Murdoch R.W."/>
            <person name="Higgins S."/>
            <person name="Loffler F."/>
        </authorList>
    </citation>
    <scope>NUCLEOTIDE SEQUENCE</scope>
</reference>
<dbReference type="AlphaFoldDB" id="A0A645EY06"/>